<dbReference type="Pfam" id="PF23598">
    <property type="entry name" value="LRR_14"/>
    <property type="match status" value="1"/>
</dbReference>
<organism evidence="4 5">
    <name type="scientific">Halomicronema hongdechloris C2206</name>
    <dbReference type="NCBI Taxonomy" id="1641165"/>
    <lineage>
        <taxon>Bacteria</taxon>
        <taxon>Bacillati</taxon>
        <taxon>Cyanobacteriota</taxon>
        <taxon>Cyanophyceae</taxon>
        <taxon>Nodosilineales</taxon>
        <taxon>Nodosilineaceae</taxon>
        <taxon>Halomicronema</taxon>
    </lineage>
</organism>
<feature type="domain" description="Disease resistance R13L4/SHOC-2-like LRR" evidence="3">
    <location>
        <begin position="88"/>
        <end position="170"/>
    </location>
</feature>
<dbReference type="PANTHER" id="PTHR48051:SF1">
    <property type="entry name" value="RAS SUPPRESSOR PROTEIN 1"/>
    <property type="match status" value="1"/>
</dbReference>
<proteinExistence type="predicted"/>
<dbReference type="InterPro" id="IPR055414">
    <property type="entry name" value="LRR_R13L4/SHOC2-like"/>
</dbReference>
<name>A0A1Z3HU71_9CYAN</name>
<dbReference type="GO" id="GO:0005737">
    <property type="term" value="C:cytoplasm"/>
    <property type="evidence" value="ECO:0007669"/>
    <property type="project" value="TreeGrafter"/>
</dbReference>
<dbReference type="InterPro" id="IPR003591">
    <property type="entry name" value="Leu-rich_rpt_typical-subtyp"/>
</dbReference>
<evidence type="ECO:0000259" key="3">
    <source>
        <dbReference type="Pfam" id="PF23598"/>
    </source>
</evidence>
<dbReference type="PANTHER" id="PTHR48051">
    <property type="match status" value="1"/>
</dbReference>
<evidence type="ECO:0000313" key="5">
    <source>
        <dbReference type="Proteomes" id="UP000191901"/>
    </source>
</evidence>
<accession>A0A1Z3HU71</accession>
<evidence type="ECO:0000256" key="2">
    <source>
        <dbReference type="ARBA" id="ARBA00022737"/>
    </source>
</evidence>
<keyword evidence="1" id="KW-0433">Leucine-rich repeat</keyword>
<dbReference type="OrthoDB" id="459949at2"/>
<evidence type="ECO:0000313" key="4">
    <source>
        <dbReference type="EMBL" id="ASC73677.1"/>
    </source>
</evidence>
<gene>
    <name evidence="4" type="ORF">XM38_046490</name>
</gene>
<dbReference type="Proteomes" id="UP000191901">
    <property type="component" value="Chromosome"/>
</dbReference>
<dbReference type="InterPro" id="IPR050216">
    <property type="entry name" value="LRR_domain-containing"/>
</dbReference>
<dbReference type="EMBL" id="CP021983">
    <property type="protein sequence ID" value="ASC73677.1"/>
    <property type="molecule type" value="Genomic_DNA"/>
</dbReference>
<dbReference type="InterPro" id="IPR032675">
    <property type="entry name" value="LRR_dom_sf"/>
</dbReference>
<dbReference type="Gene3D" id="3.80.10.10">
    <property type="entry name" value="Ribonuclease Inhibitor"/>
    <property type="match status" value="1"/>
</dbReference>
<dbReference type="SUPFAM" id="SSF52075">
    <property type="entry name" value="Outer arm dynein light chain 1"/>
    <property type="match status" value="1"/>
</dbReference>
<dbReference type="InterPro" id="IPR001611">
    <property type="entry name" value="Leu-rich_rpt"/>
</dbReference>
<keyword evidence="5" id="KW-1185">Reference proteome</keyword>
<protein>
    <recommendedName>
        <fullName evidence="3">Disease resistance R13L4/SHOC-2-like LRR domain-containing protein</fullName>
    </recommendedName>
</protein>
<dbReference type="SMART" id="SM00369">
    <property type="entry name" value="LRR_TYP"/>
    <property type="match status" value="2"/>
</dbReference>
<dbReference type="AlphaFoldDB" id="A0A1Z3HU71"/>
<dbReference type="KEGG" id="hhg:XM38_046490"/>
<evidence type="ECO:0000256" key="1">
    <source>
        <dbReference type="ARBA" id="ARBA00022614"/>
    </source>
</evidence>
<reference evidence="4 5" key="1">
    <citation type="journal article" date="2016" name="Biochim. Biophys. Acta">
        <title>Characterization of red-shifted phycobilisomes isolated from the chlorophyll f-containing cyanobacterium Halomicronema hongdechloris.</title>
        <authorList>
            <person name="Li Y."/>
            <person name="Lin Y."/>
            <person name="Garvey C.J."/>
            <person name="Birch D."/>
            <person name="Corkery R.W."/>
            <person name="Loughlin P.C."/>
            <person name="Scheer H."/>
            <person name="Willows R.D."/>
            <person name="Chen M."/>
        </authorList>
    </citation>
    <scope>NUCLEOTIDE SEQUENCE [LARGE SCALE GENOMIC DNA]</scope>
    <source>
        <strain evidence="4 5">C2206</strain>
    </source>
</reference>
<dbReference type="PROSITE" id="PS51450">
    <property type="entry name" value="LRR"/>
    <property type="match status" value="2"/>
</dbReference>
<sequence length="191" mass="20959">MPVGLPLRKLLPFCRFLKSQPNDSHQSPATVLLSDGLLFSLPPQLENVIGDAPLERLRQRLSVCIWEFPDGQPTPKLTTNALSNLPSELAALEHLKVLNLSGNPLGQLPEIIFQLKSLTKLNAIAVNLSEIPESLGQIANLTQLRLDSNQITTIPECIGQLIELEKLDLENNQIGNRPVGIKPQVSPALVY</sequence>
<keyword evidence="2" id="KW-0677">Repeat</keyword>